<evidence type="ECO:0000313" key="2">
    <source>
        <dbReference type="EMBL" id="GGC66151.1"/>
    </source>
</evidence>
<dbReference type="Proteomes" id="UP000637002">
    <property type="component" value="Unassembled WGS sequence"/>
</dbReference>
<dbReference type="PROSITE" id="PS00455">
    <property type="entry name" value="AMP_BINDING"/>
    <property type="match status" value="1"/>
</dbReference>
<evidence type="ECO:0000259" key="1">
    <source>
        <dbReference type="Pfam" id="PF00501"/>
    </source>
</evidence>
<dbReference type="Gene3D" id="3.40.50.12780">
    <property type="entry name" value="N-terminal domain of ligase-like"/>
    <property type="match status" value="1"/>
</dbReference>
<keyword evidence="3" id="KW-1185">Reference proteome</keyword>
<dbReference type="EMBL" id="BMGG01000004">
    <property type="protein sequence ID" value="GGC66151.1"/>
    <property type="molecule type" value="Genomic_DNA"/>
</dbReference>
<name>A0A916XEL6_9HYPH</name>
<dbReference type="SUPFAM" id="SSF56801">
    <property type="entry name" value="Acetyl-CoA synthetase-like"/>
    <property type="match status" value="1"/>
</dbReference>
<dbReference type="InterPro" id="IPR042099">
    <property type="entry name" value="ANL_N_sf"/>
</dbReference>
<organism evidence="2 3">
    <name type="scientific">Chelatococcus reniformis</name>
    <dbReference type="NCBI Taxonomy" id="1494448"/>
    <lineage>
        <taxon>Bacteria</taxon>
        <taxon>Pseudomonadati</taxon>
        <taxon>Pseudomonadota</taxon>
        <taxon>Alphaproteobacteria</taxon>
        <taxon>Hyphomicrobiales</taxon>
        <taxon>Chelatococcaceae</taxon>
        <taxon>Chelatococcus</taxon>
    </lineage>
</organism>
<accession>A0A916XEL6</accession>
<dbReference type="PANTHER" id="PTHR24096:SF420">
    <property type="entry name" value="LONG-CHAIN-FATTY-ACID--COA LIGASE-RELATED"/>
    <property type="match status" value="1"/>
</dbReference>
<dbReference type="InterPro" id="IPR000873">
    <property type="entry name" value="AMP-dep_synth/lig_dom"/>
</dbReference>
<protein>
    <submittedName>
        <fullName evidence="2">Acyl-CoA synthetase</fullName>
    </submittedName>
</protein>
<sequence>MVASSLPPFRKINFMSRDIELERRDDGSMVMRSRHELKPYERHVPAYLEHWAKATPDNVWLAQRRGPERPWRKVSFGEAKGIVDGLTQALLNLGLAEDRPVMILSGNSLEHAFMTQAAMQARLPAAPVSPGYSLMSDEFTKLKHVFNLLTPGVIMVQDGPPFERALKALDLTGVTVVHVERPVPGIASVSYTEWESTPVTEAVARSIAAIGPKTIGKLLFTSGSTGMPKAVINTQEMMTANVAMGQQAAPPEPGAVRRTVLDWLPWNHTMGGNSMFNAVLADGGMLYIDDGRPVPGQFDETLRNLREVSPTYYVNVPAGYAALASALEGDESLCNSFFKNVRQLAYGGATLSDDLYDRMQALAIKYTGHRLVFSTGWGCTETAPTATSTYWETERVGLIGLPFAGIELKMIPAGNKYELRLRGITVTPGYYRQPELTQKAFDEEGFYKIGDAGIMVNLDKPEEGLIFAGRVVEDFKLSTGTFVHVGSLRIAAVAAASPVIQDAVIAGQDKDFIAILAWPNVLACRQLAGLPEAGAEELIRHPAVIARLKEGLEAYNADNPGSSTTVSRALLMSEPPSVDGNEITDKGYINQRATLERRAALVDQLFAEPPGADVVVLGKRAASGSRVAAE</sequence>
<dbReference type="GO" id="GO:0016405">
    <property type="term" value="F:CoA-ligase activity"/>
    <property type="evidence" value="ECO:0007669"/>
    <property type="project" value="TreeGrafter"/>
</dbReference>
<dbReference type="PANTHER" id="PTHR24096">
    <property type="entry name" value="LONG-CHAIN-FATTY-ACID--COA LIGASE"/>
    <property type="match status" value="1"/>
</dbReference>
<feature type="domain" description="AMP-dependent synthetase/ligase" evidence="1">
    <location>
        <begin position="48"/>
        <end position="431"/>
    </location>
</feature>
<dbReference type="Pfam" id="PF23562">
    <property type="entry name" value="AMP-binding_C_3"/>
    <property type="match status" value="1"/>
</dbReference>
<dbReference type="AlphaFoldDB" id="A0A916XEL6"/>
<dbReference type="NCBIfam" id="NF009232">
    <property type="entry name" value="PRK12582.1"/>
    <property type="match status" value="1"/>
</dbReference>
<proteinExistence type="predicted"/>
<dbReference type="RefSeq" id="WP_188609582.1">
    <property type="nucleotide sequence ID" value="NZ_BMGG01000004.1"/>
</dbReference>
<dbReference type="Pfam" id="PF00501">
    <property type="entry name" value="AMP-binding"/>
    <property type="match status" value="1"/>
</dbReference>
<reference evidence="2" key="2">
    <citation type="submission" date="2020-09" db="EMBL/GenBank/DDBJ databases">
        <authorList>
            <person name="Sun Q."/>
            <person name="Zhou Y."/>
        </authorList>
    </citation>
    <scope>NUCLEOTIDE SEQUENCE</scope>
    <source>
        <strain evidence="2">CGMCC 1.12919</strain>
    </source>
</reference>
<reference evidence="2" key="1">
    <citation type="journal article" date="2014" name="Int. J. Syst. Evol. Microbiol.">
        <title>Complete genome sequence of Corynebacterium casei LMG S-19264T (=DSM 44701T), isolated from a smear-ripened cheese.</title>
        <authorList>
            <consortium name="US DOE Joint Genome Institute (JGI-PGF)"/>
            <person name="Walter F."/>
            <person name="Albersmeier A."/>
            <person name="Kalinowski J."/>
            <person name="Ruckert C."/>
        </authorList>
    </citation>
    <scope>NUCLEOTIDE SEQUENCE</scope>
    <source>
        <strain evidence="2">CGMCC 1.12919</strain>
    </source>
</reference>
<dbReference type="CDD" id="cd05921">
    <property type="entry name" value="FCS"/>
    <property type="match status" value="1"/>
</dbReference>
<dbReference type="InterPro" id="IPR020845">
    <property type="entry name" value="AMP-binding_CS"/>
</dbReference>
<gene>
    <name evidence="2" type="ORF">GCM10010994_25960</name>
</gene>
<evidence type="ECO:0000313" key="3">
    <source>
        <dbReference type="Proteomes" id="UP000637002"/>
    </source>
</evidence>
<comment type="caution">
    <text evidence="2">The sequence shown here is derived from an EMBL/GenBank/DDBJ whole genome shotgun (WGS) entry which is preliminary data.</text>
</comment>